<reference evidence="2" key="1">
    <citation type="submission" date="2024-04" db="EMBL/GenBank/DDBJ databases">
        <title>Phylogenomic analyses of a clade within the roseobacter group suggest taxonomic reassignments of species of the genera Aestuariivita, Citreicella, Loktanella, Nautella, Pelagibaca, Ruegeria, Thalassobius, Thiobacimonas and Tropicibacter, and the proposal o.</title>
        <authorList>
            <person name="Jeon C.O."/>
        </authorList>
    </citation>
    <scope>NUCLEOTIDE SEQUENCE [LARGE SCALE GENOMIC DNA]</scope>
    <source>
        <strain evidence="2">BS5-3</strain>
    </source>
</reference>
<dbReference type="InterPro" id="IPR016084">
    <property type="entry name" value="Haem_Oase-like_multi-hlx"/>
</dbReference>
<keyword evidence="2" id="KW-1185">Reference proteome</keyword>
<name>A0ABZ2V6Q5_9RHOB</name>
<dbReference type="Gene3D" id="1.20.910.10">
    <property type="entry name" value="Heme oxygenase-like"/>
    <property type="match status" value="1"/>
</dbReference>
<evidence type="ECO:0008006" key="3">
    <source>
        <dbReference type="Google" id="ProtNLM"/>
    </source>
</evidence>
<sequence length="185" mass="20018">MTDLSPSIEMQSRAPVGNRAVLKMSTRAAHEGAESRWFSDGRFASRDSYDHWLKALLKTHQTFGARAVTSTQLGHYQKIENARQTALCADLGCDDQATKRGDPPSDGWAWGVLYVLNGSALGASMLLKSNSIQDGWPTSYLRVMQGFASSGQLKSFFGQLDQADAATSDMAAGAKAVFDYLAACK</sequence>
<dbReference type="Proteomes" id="UP001440612">
    <property type="component" value="Chromosome"/>
</dbReference>
<evidence type="ECO:0000313" key="1">
    <source>
        <dbReference type="EMBL" id="WZC49680.1"/>
    </source>
</evidence>
<organism evidence="1 2">
    <name type="scientific">Yoonia phaeophyticola</name>
    <dbReference type="NCBI Taxonomy" id="3137369"/>
    <lineage>
        <taxon>Bacteria</taxon>
        <taxon>Pseudomonadati</taxon>
        <taxon>Pseudomonadota</taxon>
        <taxon>Alphaproteobacteria</taxon>
        <taxon>Rhodobacterales</taxon>
        <taxon>Paracoccaceae</taxon>
        <taxon>Yoonia</taxon>
    </lineage>
</organism>
<dbReference type="EMBL" id="CP150951">
    <property type="protein sequence ID" value="WZC49680.1"/>
    <property type="molecule type" value="Genomic_DNA"/>
</dbReference>
<protein>
    <recommendedName>
        <fullName evidence="3">Heme oxygenase</fullName>
    </recommendedName>
</protein>
<dbReference type="RefSeq" id="WP_341367790.1">
    <property type="nucleotide sequence ID" value="NZ_CP150951.2"/>
</dbReference>
<dbReference type="SUPFAM" id="SSF48613">
    <property type="entry name" value="Heme oxygenase-like"/>
    <property type="match status" value="1"/>
</dbReference>
<evidence type="ECO:0000313" key="2">
    <source>
        <dbReference type="Proteomes" id="UP001440612"/>
    </source>
</evidence>
<gene>
    <name evidence="1" type="ORF">AABB29_03235</name>
</gene>
<accession>A0ABZ2V6Q5</accession>
<proteinExistence type="predicted"/>